<feature type="compositionally biased region" description="Basic and acidic residues" evidence="1">
    <location>
        <begin position="124"/>
        <end position="133"/>
    </location>
</feature>
<accession>A0A645IDX9</accession>
<reference evidence="2" key="1">
    <citation type="submission" date="2019-08" db="EMBL/GenBank/DDBJ databases">
        <authorList>
            <person name="Kucharzyk K."/>
            <person name="Murdoch R.W."/>
            <person name="Higgins S."/>
            <person name="Loffler F."/>
        </authorList>
    </citation>
    <scope>NUCLEOTIDE SEQUENCE</scope>
</reference>
<comment type="caution">
    <text evidence="2">The sequence shown here is derived from an EMBL/GenBank/DDBJ whole genome shotgun (WGS) entry which is preliminary data.</text>
</comment>
<feature type="region of interest" description="Disordered" evidence="1">
    <location>
        <begin position="1"/>
        <end position="54"/>
    </location>
</feature>
<feature type="compositionally biased region" description="Basic and acidic residues" evidence="1">
    <location>
        <begin position="30"/>
        <end position="54"/>
    </location>
</feature>
<sequence length="133" mass="14804">MEAGDGAAGDDDEHHRPEVGLAESEPFDVFGDHRDAAAVHRGAEDHSQRADRHREIEEVRGEVVARLEQQPYGKHRGGENVDGEEDVPLIGVVSEYRRDKGPVSAPDRADGDDGEHHERYKLKVHVETIDEEP</sequence>
<feature type="compositionally biased region" description="Basic and acidic residues" evidence="1">
    <location>
        <begin position="95"/>
        <end position="118"/>
    </location>
</feature>
<feature type="region of interest" description="Disordered" evidence="1">
    <location>
        <begin position="94"/>
        <end position="133"/>
    </location>
</feature>
<name>A0A645IDX9_9ZZZZ</name>
<dbReference type="EMBL" id="VSSQ01112757">
    <property type="protein sequence ID" value="MPN49467.1"/>
    <property type="molecule type" value="Genomic_DNA"/>
</dbReference>
<evidence type="ECO:0000256" key="1">
    <source>
        <dbReference type="SAM" id="MobiDB-lite"/>
    </source>
</evidence>
<organism evidence="2">
    <name type="scientific">bioreactor metagenome</name>
    <dbReference type="NCBI Taxonomy" id="1076179"/>
    <lineage>
        <taxon>unclassified sequences</taxon>
        <taxon>metagenomes</taxon>
        <taxon>ecological metagenomes</taxon>
    </lineage>
</organism>
<gene>
    <name evidence="2" type="ORF">SDC9_197088</name>
</gene>
<proteinExistence type="predicted"/>
<protein>
    <submittedName>
        <fullName evidence="2">Uncharacterized protein</fullName>
    </submittedName>
</protein>
<dbReference type="AlphaFoldDB" id="A0A645IDX9"/>
<evidence type="ECO:0000313" key="2">
    <source>
        <dbReference type="EMBL" id="MPN49467.1"/>
    </source>
</evidence>